<dbReference type="Pfam" id="PF20137">
    <property type="entry name" value="BubE"/>
    <property type="match status" value="1"/>
</dbReference>
<dbReference type="AlphaFoldDB" id="A0A512NCN6"/>
<evidence type="ECO:0000313" key="2">
    <source>
        <dbReference type="Proteomes" id="UP000321058"/>
    </source>
</evidence>
<dbReference type="EMBL" id="BKAJ01000069">
    <property type="protein sequence ID" value="GEP56718.1"/>
    <property type="molecule type" value="Genomic_DNA"/>
</dbReference>
<dbReference type="OrthoDB" id="8256264at2"/>
<name>A0A512NCN6_9HYPH</name>
<sequence length="120" mass="13963">MNWIVRLFASLLDTCRTKTKRVWAAIQPSIQIEPVSEALPRHLGRRKLYVVSEDGYDEQAAMICPCGCKQVLHMNLLTDERPCWTVRQEEDGTPTLHPSVWRKKGCGSHFWLRRGRVIWC</sequence>
<protein>
    <submittedName>
        <fullName evidence="1">Uncharacterized protein</fullName>
    </submittedName>
</protein>
<keyword evidence="2" id="KW-1185">Reference proteome</keyword>
<comment type="caution">
    <text evidence="1">The sequence shown here is derived from an EMBL/GenBank/DDBJ whole genome shotgun (WGS) entry which is preliminary data.</text>
</comment>
<reference evidence="1 2" key="1">
    <citation type="submission" date="2019-07" db="EMBL/GenBank/DDBJ databases">
        <title>Whole genome shotgun sequence of Reyranella soli NBRC 108950.</title>
        <authorList>
            <person name="Hosoyama A."/>
            <person name="Uohara A."/>
            <person name="Ohji S."/>
            <person name="Ichikawa N."/>
        </authorList>
    </citation>
    <scope>NUCLEOTIDE SEQUENCE [LARGE SCALE GENOMIC DNA]</scope>
    <source>
        <strain evidence="1 2">NBRC 108950</strain>
    </source>
</reference>
<accession>A0A512NCN6</accession>
<organism evidence="1 2">
    <name type="scientific">Reyranella soli</name>
    <dbReference type="NCBI Taxonomy" id="1230389"/>
    <lineage>
        <taxon>Bacteria</taxon>
        <taxon>Pseudomonadati</taxon>
        <taxon>Pseudomonadota</taxon>
        <taxon>Alphaproteobacteria</taxon>
        <taxon>Hyphomicrobiales</taxon>
        <taxon>Reyranellaceae</taxon>
        <taxon>Reyranella</taxon>
    </lineage>
</organism>
<dbReference type="RefSeq" id="WP_147150932.1">
    <property type="nucleotide sequence ID" value="NZ_BKAJ01000069.1"/>
</dbReference>
<dbReference type="InterPro" id="IPR045384">
    <property type="entry name" value="DUF6527"/>
</dbReference>
<gene>
    <name evidence="1" type="ORF">RSO01_38840</name>
</gene>
<proteinExistence type="predicted"/>
<dbReference type="Proteomes" id="UP000321058">
    <property type="component" value="Unassembled WGS sequence"/>
</dbReference>
<evidence type="ECO:0000313" key="1">
    <source>
        <dbReference type="EMBL" id="GEP56718.1"/>
    </source>
</evidence>